<evidence type="ECO:0000259" key="5">
    <source>
        <dbReference type="Pfam" id="PF24137"/>
    </source>
</evidence>
<dbReference type="InterPro" id="IPR056402">
    <property type="entry name" value="DA_N"/>
</dbReference>
<feature type="domain" description="Diels-Alderase C-terminal" evidence="4">
    <location>
        <begin position="220"/>
        <end position="371"/>
    </location>
</feature>
<organism evidence="6 7">
    <name type="scientific">Lasiodiplodia theobromae</name>
    <dbReference type="NCBI Taxonomy" id="45133"/>
    <lineage>
        <taxon>Eukaryota</taxon>
        <taxon>Fungi</taxon>
        <taxon>Dikarya</taxon>
        <taxon>Ascomycota</taxon>
        <taxon>Pezizomycotina</taxon>
        <taxon>Dothideomycetes</taxon>
        <taxon>Dothideomycetes incertae sedis</taxon>
        <taxon>Botryosphaeriales</taxon>
        <taxon>Botryosphaeriaceae</taxon>
        <taxon>Lasiodiplodia</taxon>
    </lineage>
</organism>
<dbReference type="Pfam" id="PF24137">
    <property type="entry name" value="DA_N"/>
    <property type="match status" value="1"/>
</dbReference>
<sequence length="379" mass="40586">MAAPITTSTVTRTSTISQGPSTTTDHAHPIFPKYTDLSTTTWEAWVFDAVDQNAPTTGGAGAIEISFFRDATGLFRGREPLRVAFHAQLPGGDEPVHFDQHAAETVVEDLGDRIKSVWTSQRSEGDKTFSSSFEVRADLSAATLTFDLPEVRGTVTFKNVAGGSAVPAKEEELFAPLTAKIGHAQPIVSAAVDVALTFTDGRELRFTGCGGVDRCVMAAPMPALLEENTYVRGHAGPWTFALLRSVDKLAADARRNEVINATVTKDGEVVFSGSTTRLSLTENYVCLRAAYGGKVRGTFADRSSGFVLDFVAPGSGKHWHFDVQHQAVWWSIPLGPPPAKFGNNGFTSKVTGGEVGGDEYSGMAVVGHLQMPQMPPPKK</sequence>
<dbReference type="Pfam" id="PF22903">
    <property type="entry name" value="DA_C"/>
    <property type="match status" value="1"/>
</dbReference>
<accession>A0A5N5D107</accession>
<evidence type="ECO:0000313" key="6">
    <source>
        <dbReference type="EMBL" id="KAB2571142.1"/>
    </source>
</evidence>
<dbReference type="EMBL" id="VCHE01000110">
    <property type="protein sequence ID" value="KAB2571142.1"/>
    <property type="molecule type" value="Genomic_DNA"/>
</dbReference>
<feature type="domain" description="Diels-Alderase N-terminal" evidence="5">
    <location>
        <begin position="6"/>
        <end position="215"/>
    </location>
</feature>
<comment type="caution">
    <text evidence="6">The sequence shown here is derived from an EMBL/GenBank/DDBJ whole genome shotgun (WGS) entry which is preliminary data.</text>
</comment>
<evidence type="ECO:0000256" key="3">
    <source>
        <dbReference type="SAM" id="MobiDB-lite"/>
    </source>
</evidence>
<protein>
    <submittedName>
        <fullName evidence="6">Uncharacterized protein</fullName>
    </submittedName>
</protein>
<dbReference type="InterPro" id="IPR054499">
    <property type="entry name" value="DA_C"/>
</dbReference>
<dbReference type="OrthoDB" id="5344254at2759"/>
<dbReference type="GO" id="GO:0016853">
    <property type="term" value="F:isomerase activity"/>
    <property type="evidence" value="ECO:0007669"/>
    <property type="project" value="UniProtKB-KW"/>
</dbReference>
<dbReference type="AlphaFoldDB" id="A0A5N5D107"/>
<evidence type="ECO:0000313" key="7">
    <source>
        <dbReference type="Proteomes" id="UP000325902"/>
    </source>
</evidence>
<gene>
    <name evidence="6" type="ORF">DBV05_g10186</name>
</gene>
<feature type="compositionally biased region" description="Low complexity" evidence="3">
    <location>
        <begin position="1"/>
        <end position="17"/>
    </location>
</feature>
<feature type="region of interest" description="Disordered" evidence="3">
    <location>
        <begin position="1"/>
        <end position="28"/>
    </location>
</feature>
<reference evidence="6 7" key="1">
    <citation type="journal article" date="2019" name="Sci. Rep.">
        <title>A multi-omics analysis of the grapevine pathogen Lasiodiplodia theobromae reveals that temperature affects the expression of virulence- and pathogenicity-related genes.</title>
        <authorList>
            <person name="Felix C."/>
            <person name="Meneses R."/>
            <person name="Goncalves M.F.M."/>
            <person name="Tilleman L."/>
            <person name="Duarte A.S."/>
            <person name="Jorrin-Novo J.V."/>
            <person name="Van de Peer Y."/>
            <person name="Deforce D."/>
            <person name="Van Nieuwerburgh F."/>
            <person name="Esteves A.C."/>
            <person name="Alves A."/>
        </authorList>
    </citation>
    <scope>NUCLEOTIDE SEQUENCE [LARGE SCALE GENOMIC DNA]</scope>
    <source>
        <strain evidence="6 7">LA-SOL3</strain>
    </source>
</reference>
<keyword evidence="7" id="KW-1185">Reference proteome</keyword>
<comment type="similarity">
    <text evidence="2">Belongs to the Diels-Alderase family.</text>
</comment>
<evidence type="ECO:0000256" key="2">
    <source>
        <dbReference type="ARBA" id="ARBA00046325"/>
    </source>
</evidence>
<evidence type="ECO:0000256" key="1">
    <source>
        <dbReference type="ARBA" id="ARBA00023235"/>
    </source>
</evidence>
<dbReference type="Proteomes" id="UP000325902">
    <property type="component" value="Unassembled WGS sequence"/>
</dbReference>
<keyword evidence="1" id="KW-0413">Isomerase</keyword>
<proteinExistence type="inferred from homology"/>
<name>A0A5N5D107_9PEZI</name>
<evidence type="ECO:0000259" key="4">
    <source>
        <dbReference type="Pfam" id="PF22903"/>
    </source>
</evidence>